<evidence type="ECO:0000313" key="5">
    <source>
        <dbReference type="Proteomes" id="UP000186868"/>
    </source>
</evidence>
<dbReference type="SUPFAM" id="SSF53850">
    <property type="entry name" value="Periplasmic binding protein-like II"/>
    <property type="match status" value="1"/>
</dbReference>
<comment type="similarity">
    <text evidence="1">Belongs to the bacterial solute-binding protein 1 family.</text>
</comment>
<keyword evidence="3" id="KW-0732">Signal</keyword>
<dbReference type="OrthoDB" id="9808332at2"/>
<dbReference type="STRING" id="1921803.NIES593_21480"/>
<evidence type="ECO:0008006" key="6">
    <source>
        <dbReference type="Google" id="ProtNLM"/>
    </source>
</evidence>
<evidence type="ECO:0000256" key="2">
    <source>
        <dbReference type="ARBA" id="ARBA00022448"/>
    </source>
</evidence>
<evidence type="ECO:0000256" key="1">
    <source>
        <dbReference type="ARBA" id="ARBA00008520"/>
    </source>
</evidence>
<dbReference type="PANTHER" id="PTHR43649:SF34">
    <property type="entry name" value="ABC TRANSPORTER PERIPLASMIC-BINDING PROTEIN YCJN-RELATED"/>
    <property type="match status" value="1"/>
</dbReference>
<proteinExistence type="inferred from homology"/>
<protein>
    <recommendedName>
        <fullName evidence="6">ABC transporter substrate-binding protein</fullName>
    </recommendedName>
</protein>
<dbReference type="AlphaFoldDB" id="A0A1U7H831"/>
<accession>A0A1U7H831</accession>
<keyword evidence="2" id="KW-0813">Transport</keyword>
<dbReference type="EMBL" id="MRCB01000044">
    <property type="protein sequence ID" value="OKH18978.1"/>
    <property type="molecule type" value="Genomic_DNA"/>
</dbReference>
<dbReference type="InterPro" id="IPR050490">
    <property type="entry name" value="Bact_solute-bd_prot1"/>
</dbReference>
<dbReference type="RefSeq" id="WP_073601539.1">
    <property type="nucleotide sequence ID" value="NZ_MRCB01000044.1"/>
</dbReference>
<dbReference type="Pfam" id="PF01547">
    <property type="entry name" value="SBP_bac_1"/>
    <property type="match status" value="1"/>
</dbReference>
<evidence type="ECO:0000313" key="4">
    <source>
        <dbReference type="EMBL" id="OKH18978.1"/>
    </source>
</evidence>
<dbReference type="Proteomes" id="UP000186868">
    <property type="component" value="Unassembled WGS sequence"/>
</dbReference>
<organism evidence="4 5">
    <name type="scientific">Hydrococcus rivularis NIES-593</name>
    <dbReference type="NCBI Taxonomy" id="1921803"/>
    <lineage>
        <taxon>Bacteria</taxon>
        <taxon>Bacillati</taxon>
        <taxon>Cyanobacteriota</taxon>
        <taxon>Cyanophyceae</taxon>
        <taxon>Pleurocapsales</taxon>
        <taxon>Hydrococcaceae</taxon>
        <taxon>Hydrococcus</taxon>
    </lineage>
</organism>
<evidence type="ECO:0000256" key="3">
    <source>
        <dbReference type="ARBA" id="ARBA00022729"/>
    </source>
</evidence>
<name>A0A1U7H831_9CYAN</name>
<dbReference type="InterPro" id="IPR006059">
    <property type="entry name" value="SBP"/>
</dbReference>
<dbReference type="CDD" id="cd14750">
    <property type="entry name" value="PBP2_TMBP"/>
    <property type="match status" value="1"/>
</dbReference>
<keyword evidence="5" id="KW-1185">Reference proteome</keyword>
<dbReference type="Gene3D" id="3.40.190.10">
    <property type="entry name" value="Periplasmic binding protein-like II"/>
    <property type="match status" value="2"/>
</dbReference>
<comment type="caution">
    <text evidence="4">The sequence shown here is derived from an EMBL/GenBank/DDBJ whole genome shotgun (WGS) entry which is preliminary data.</text>
</comment>
<reference evidence="4 5" key="1">
    <citation type="submission" date="2016-11" db="EMBL/GenBank/DDBJ databases">
        <title>Draft Genome Sequences of Nine Cyanobacterial Strains from Diverse Habitats.</title>
        <authorList>
            <person name="Zhu T."/>
            <person name="Hou S."/>
            <person name="Lu X."/>
            <person name="Hess W.R."/>
        </authorList>
    </citation>
    <scope>NUCLEOTIDE SEQUENCE [LARGE SCALE GENOMIC DNA]</scope>
    <source>
        <strain evidence="4 5">NIES-593</strain>
    </source>
</reference>
<sequence length="451" mass="50901">MKVGKQPKFPQRFGLPLILSLLFIFWLSIKLLSACTAGSIALSFMVPQPEADYWLPLIEEFENKHQNIRIDLKNFENSFSRKPNDTNQLRSIHISAFKEELPSFDLIYLDSIWVVEFAKAGWLIDLSNKFSLEGLENEFLHSDVESGIYNGKLYSIPFRTNVGVLYYRKDLLDEAGYLPPETFEDLKQISQALQARQKVDWGYLWQGRHTEALSAMFVEVLKGYGGFWIEDGEVGLDRPEAIQAVEFLRDTLAKGISPPDLTSQEEEPTSDLFEEGKAAFMRNWPNVWVDAHGSESNVSGKIAIQPMVHAPGKSSGACMGGWSLGIAKASKYKQEALEAIEFFTSAAIQRQFTLGYESLPSRRKLFFEPKIVARYSHFPELLNAIDNYLVTRPRIPEYAQASCILQNHLSAALNADKKGYPSPQQAMKDAAAETRQLLTTGKFNCETTNVS</sequence>
<gene>
    <name evidence="4" type="ORF">NIES593_21480</name>
</gene>
<dbReference type="PANTHER" id="PTHR43649">
    <property type="entry name" value="ARABINOSE-BINDING PROTEIN-RELATED"/>
    <property type="match status" value="1"/>
</dbReference>